<organism evidence="3 4">
    <name type="scientific">Pseudoroseicyclus tamaricis</name>
    <dbReference type="NCBI Taxonomy" id="2705421"/>
    <lineage>
        <taxon>Bacteria</taxon>
        <taxon>Pseudomonadati</taxon>
        <taxon>Pseudomonadota</taxon>
        <taxon>Alphaproteobacteria</taxon>
        <taxon>Rhodobacterales</taxon>
        <taxon>Paracoccaceae</taxon>
        <taxon>Pseudoroseicyclus</taxon>
    </lineage>
</organism>
<dbReference type="Proteomes" id="UP000474757">
    <property type="component" value="Unassembled WGS sequence"/>
</dbReference>
<dbReference type="SUPFAM" id="SSF51735">
    <property type="entry name" value="NAD(P)-binding Rossmann-fold domains"/>
    <property type="match status" value="1"/>
</dbReference>
<gene>
    <name evidence="3" type="ORF">GZA08_06225</name>
</gene>
<dbReference type="RefSeq" id="WP_163891002.1">
    <property type="nucleotide sequence ID" value="NZ_JAAFYS010000001.1"/>
</dbReference>
<name>A0A6B2JWH5_9RHOB</name>
<keyword evidence="4" id="KW-1185">Reference proteome</keyword>
<reference evidence="3 4" key="1">
    <citation type="submission" date="2020-02" db="EMBL/GenBank/DDBJ databases">
        <title>Pseudoroseicyclus tamarix, sp. nov., isolated from offshore sediment of a Tamarix chinensis forest.</title>
        <authorList>
            <person name="Gai Y."/>
        </authorList>
    </citation>
    <scope>NUCLEOTIDE SEQUENCE [LARGE SCALE GENOMIC DNA]</scope>
    <source>
        <strain evidence="3 4">CLL3-39</strain>
    </source>
</reference>
<dbReference type="InterPro" id="IPR055170">
    <property type="entry name" value="GFO_IDH_MocA-like_dom"/>
</dbReference>
<evidence type="ECO:0000259" key="2">
    <source>
        <dbReference type="Pfam" id="PF22725"/>
    </source>
</evidence>
<dbReference type="Gene3D" id="3.30.360.10">
    <property type="entry name" value="Dihydrodipicolinate Reductase, domain 2"/>
    <property type="match status" value="1"/>
</dbReference>
<proteinExistence type="predicted"/>
<evidence type="ECO:0000313" key="3">
    <source>
        <dbReference type="EMBL" id="NDV00564.1"/>
    </source>
</evidence>
<dbReference type="InterPro" id="IPR000683">
    <property type="entry name" value="Gfo/Idh/MocA-like_OxRdtase_N"/>
</dbReference>
<dbReference type="GO" id="GO:0000166">
    <property type="term" value="F:nucleotide binding"/>
    <property type="evidence" value="ECO:0007669"/>
    <property type="project" value="InterPro"/>
</dbReference>
<accession>A0A6B2JWH5</accession>
<dbReference type="PANTHER" id="PTHR43377:SF1">
    <property type="entry name" value="BILIVERDIN REDUCTASE A"/>
    <property type="match status" value="1"/>
</dbReference>
<dbReference type="Pfam" id="PF01408">
    <property type="entry name" value="GFO_IDH_MocA"/>
    <property type="match status" value="1"/>
</dbReference>
<protein>
    <submittedName>
        <fullName evidence="3">Gfo/Idh/MocA family oxidoreductase</fullName>
    </submittedName>
</protein>
<dbReference type="SUPFAM" id="SSF55347">
    <property type="entry name" value="Glyceraldehyde-3-phosphate dehydrogenase-like, C-terminal domain"/>
    <property type="match status" value="1"/>
</dbReference>
<dbReference type="InterPro" id="IPR036291">
    <property type="entry name" value="NAD(P)-bd_dom_sf"/>
</dbReference>
<sequence>MLTAAIAGYGNWGRKLVASVAGKSDELRFGVIVSRNPDRVAEDAARLGAAVVTTLEEALAHPSVEAVVLATPHSMHAEQVKLCAAAGKPVFVEKPFALTHDSAAEALACCPADMVVAAGHNRRFLPSVTRLAEEIAAGTLGDILFAETNFSGNVVGKYAPGQWRSSGAESPAGGLAGAGIHMIDLIVHLMAPISAVVSLSDRQVLEIEMDDTTAALLRLENGASATLVSIMATVPTFRAKFHGTRASAELDGETRLILTRPGDAPEIIDFDPVETERLELEAFAAAIAGGRAYPVSRGEILNGIKAFEAVGASAEVGGWVTL</sequence>
<dbReference type="PANTHER" id="PTHR43377">
    <property type="entry name" value="BILIVERDIN REDUCTASE A"/>
    <property type="match status" value="1"/>
</dbReference>
<evidence type="ECO:0000259" key="1">
    <source>
        <dbReference type="Pfam" id="PF01408"/>
    </source>
</evidence>
<dbReference type="InterPro" id="IPR051450">
    <property type="entry name" value="Gfo/Idh/MocA_Oxidoreductases"/>
</dbReference>
<feature type="domain" description="Gfo/Idh/MocA-like oxidoreductase N-terminal" evidence="1">
    <location>
        <begin position="4"/>
        <end position="112"/>
    </location>
</feature>
<comment type="caution">
    <text evidence="3">The sequence shown here is derived from an EMBL/GenBank/DDBJ whole genome shotgun (WGS) entry which is preliminary data.</text>
</comment>
<feature type="domain" description="GFO/IDH/MocA-like oxidoreductase" evidence="2">
    <location>
        <begin position="130"/>
        <end position="248"/>
    </location>
</feature>
<dbReference type="Gene3D" id="3.40.50.720">
    <property type="entry name" value="NAD(P)-binding Rossmann-like Domain"/>
    <property type="match status" value="1"/>
</dbReference>
<dbReference type="Pfam" id="PF22725">
    <property type="entry name" value="GFO_IDH_MocA_C3"/>
    <property type="match status" value="1"/>
</dbReference>
<dbReference type="AlphaFoldDB" id="A0A6B2JWH5"/>
<dbReference type="EMBL" id="JAAGAB010000001">
    <property type="protein sequence ID" value="NDV00564.1"/>
    <property type="molecule type" value="Genomic_DNA"/>
</dbReference>
<evidence type="ECO:0000313" key="4">
    <source>
        <dbReference type="Proteomes" id="UP000474757"/>
    </source>
</evidence>